<protein>
    <submittedName>
        <fullName evidence="2">F-box domain-containing protein</fullName>
    </submittedName>
</protein>
<accession>A0A1I8ABW5</accession>
<sequence>MDTLNADQIDYLLGFVPHACIRAIQSAAVDHAVWSEVSREHQHRPLANVSLKWSREHKKARINALKTEEGFVYRRWTRWSNTRNLYLKYLSVCGRDGEKTGLPGFVEGDLQQMLRLASLPTDGRSAYLQLLFIDEQCGDLMDILMPRLNYKFNRINIDTVTGHKKHVDNYLKKLAAERSVKKLEVRNTDLSTDTFDIFLDFFNQPNVEILKIIACTPEPTLEFFVQLAECWKRSENCSELIKYCSFDVSDDDIFVHLCDMYPTRNVARRGRTLLIENDFDSTLQLKVKELSSGIMEISVALHRPAPMNRLRNEVSAKKSRSQ</sequence>
<dbReference type="AlphaFoldDB" id="A0A1I8ABW5"/>
<organism evidence="1 2">
    <name type="scientific">Steinernema glaseri</name>
    <dbReference type="NCBI Taxonomy" id="37863"/>
    <lineage>
        <taxon>Eukaryota</taxon>
        <taxon>Metazoa</taxon>
        <taxon>Ecdysozoa</taxon>
        <taxon>Nematoda</taxon>
        <taxon>Chromadorea</taxon>
        <taxon>Rhabditida</taxon>
        <taxon>Tylenchina</taxon>
        <taxon>Panagrolaimomorpha</taxon>
        <taxon>Strongyloidoidea</taxon>
        <taxon>Steinernematidae</taxon>
        <taxon>Steinernema</taxon>
    </lineage>
</organism>
<reference evidence="2" key="1">
    <citation type="submission" date="2016-11" db="UniProtKB">
        <authorList>
            <consortium name="WormBaseParasite"/>
        </authorList>
    </citation>
    <scope>IDENTIFICATION</scope>
</reference>
<dbReference type="WBParaSite" id="L893_g3868.t1">
    <property type="protein sequence ID" value="L893_g3868.t1"/>
    <property type="gene ID" value="L893_g3868"/>
</dbReference>
<evidence type="ECO:0000313" key="2">
    <source>
        <dbReference type="WBParaSite" id="L893_g3868.t1"/>
    </source>
</evidence>
<dbReference type="Proteomes" id="UP000095287">
    <property type="component" value="Unplaced"/>
</dbReference>
<name>A0A1I8ABW5_9BILA</name>
<keyword evidence="1" id="KW-1185">Reference proteome</keyword>
<evidence type="ECO:0000313" key="1">
    <source>
        <dbReference type="Proteomes" id="UP000095287"/>
    </source>
</evidence>
<proteinExistence type="predicted"/>